<organism evidence="6 7">
    <name type="scientific">Phaedon cochleariae</name>
    <name type="common">Mustard beetle</name>
    <dbReference type="NCBI Taxonomy" id="80249"/>
    <lineage>
        <taxon>Eukaryota</taxon>
        <taxon>Metazoa</taxon>
        <taxon>Ecdysozoa</taxon>
        <taxon>Arthropoda</taxon>
        <taxon>Hexapoda</taxon>
        <taxon>Insecta</taxon>
        <taxon>Pterygota</taxon>
        <taxon>Neoptera</taxon>
        <taxon>Endopterygota</taxon>
        <taxon>Coleoptera</taxon>
        <taxon>Polyphaga</taxon>
        <taxon>Cucujiformia</taxon>
        <taxon>Chrysomeloidea</taxon>
        <taxon>Chrysomelidae</taxon>
        <taxon>Chrysomelinae</taxon>
        <taxon>Chrysomelini</taxon>
        <taxon>Phaedon</taxon>
    </lineage>
</organism>
<evidence type="ECO:0000259" key="5">
    <source>
        <dbReference type="Pfam" id="PF08167"/>
    </source>
</evidence>
<evidence type="ECO:0000256" key="3">
    <source>
        <dbReference type="ARBA" id="ARBA00023242"/>
    </source>
</evidence>
<accession>A0A9N9SJ64</accession>
<feature type="compositionally biased region" description="Basic and acidic residues" evidence="4">
    <location>
        <begin position="798"/>
        <end position="811"/>
    </location>
</feature>
<keyword evidence="7" id="KW-1185">Reference proteome</keyword>
<dbReference type="AlphaFoldDB" id="A0A9N9SJ64"/>
<dbReference type="OrthoDB" id="20900at2759"/>
<dbReference type="PANTHER" id="PTHR34105:SF1">
    <property type="entry name" value="PROLINE-, GLUTAMIC ACID- AND LEUCINE-RICH PROTEIN 1"/>
    <property type="match status" value="1"/>
</dbReference>
<evidence type="ECO:0000256" key="4">
    <source>
        <dbReference type="SAM" id="MobiDB-lite"/>
    </source>
</evidence>
<dbReference type="InterPro" id="IPR016024">
    <property type="entry name" value="ARM-type_fold"/>
</dbReference>
<dbReference type="InterPro" id="IPR012583">
    <property type="entry name" value="RIX1_N"/>
</dbReference>
<evidence type="ECO:0000256" key="2">
    <source>
        <dbReference type="ARBA" id="ARBA00010511"/>
    </source>
</evidence>
<proteinExistence type="inferred from homology"/>
<reference evidence="6" key="1">
    <citation type="submission" date="2022-01" db="EMBL/GenBank/DDBJ databases">
        <authorList>
            <person name="King R."/>
        </authorList>
    </citation>
    <scope>NUCLEOTIDE SEQUENCE</scope>
</reference>
<dbReference type="PANTHER" id="PTHR34105">
    <property type="entry name" value="PROLINE-, GLUTAMIC ACID- AND LEUCINE-RICH PROTEIN 1"/>
    <property type="match status" value="1"/>
</dbReference>
<dbReference type="GO" id="GO:0006364">
    <property type="term" value="P:rRNA processing"/>
    <property type="evidence" value="ECO:0007669"/>
    <property type="project" value="TreeGrafter"/>
</dbReference>
<name>A0A9N9SJ64_PHACE</name>
<reference evidence="6" key="2">
    <citation type="submission" date="2022-10" db="EMBL/GenBank/DDBJ databases">
        <authorList>
            <consortium name="ENA_rothamsted_submissions"/>
            <consortium name="culmorum"/>
            <person name="King R."/>
        </authorList>
    </citation>
    <scope>NUCLEOTIDE SEQUENCE</scope>
</reference>
<protein>
    <recommendedName>
        <fullName evidence="5">Pre-rRNA-processing protein RIX1 N-terminal domain-containing protein</fullName>
    </recommendedName>
</protein>
<dbReference type="SUPFAM" id="SSF48371">
    <property type="entry name" value="ARM repeat"/>
    <property type="match status" value="1"/>
</dbReference>
<dbReference type="GO" id="GO:0005634">
    <property type="term" value="C:nucleus"/>
    <property type="evidence" value="ECO:0007669"/>
    <property type="project" value="UniProtKB-SubCell"/>
</dbReference>
<dbReference type="EMBL" id="OU896711">
    <property type="protein sequence ID" value="CAG9821763.1"/>
    <property type="molecule type" value="Genomic_DNA"/>
</dbReference>
<evidence type="ECO:0000313" key="7">
    <source>
        <dbReference type="Proteomes" id="UP001153737"/>
    </source>
</evidence>
<feature type="domain" description="Pre-rRNA-processing protein RIX1 N-terminal" evidence="5">
    <location>
        <begin position="55"/>
        <end position="214"/>
    </location>
</feature>
<keyword evidence="3" id="KW-0539">Nucleus</keyword>
<comment type="similarity">
    <text evidence="2">Belongs to the RIX1/PELP1 family.</text>
</comment>
<feature type="region of interest" description="Disordered" evidence="4">
    <location>
        <begin position="788"/>
        <end position="848"/>
    </location>
</feature>
<gene>
    <name evidence="6" type="ORF">PHAECO_LOCUS9502</name>
</gene>
<evidence type="ECO:0000256" key="1">
    <source>
        <dbReference type="ARBA" id="ARBA00004123"/>
    </source>
</evidence>
<evidence type="ECO:0000313" key="6">
    <source>
        <dbReference type="EMBL" id="CAG9821763.1"/>
    </source>
</evidence>
<dbReference type="Proteomes" id="UP001153737">
    <property type="component" value="Chromosome 5"/>
</dbReference>
<dbReference type="Pfam" id="PF08167">
    <property type="entry name" value="RIX1"/>
    <property type="match status" value="1"/>
</dbReference>
<comment type="subcellular location">
    <subcellularLocation>
        <location evidence="1">Nucleus</location>
    </subcellularLocation>
</comment>
<sequence length="848" mass="95820">MRNFDIRYPKGGKRVPLVNRERSEILAASSGSPLHVGKMPLTSSQIEEGIIIDSYLKSTFSSILNLHLQNETSEKAVISAINKLLSVSKTRPQGLEYLNLILNNCSIEIVSQNALNWINHCLVKYTDDQLKEVKLLSIGNIVENVYKDQDFSKKFVSDYLNKVMEMCLSSHNNPNEIEAALGTLTICMKHYASWFTSHKIRIETFLLQYLESSVDSIVEKAAIGFHFSQQIGGGGIDGSNHINSFSSSFRKLCATVHKLFDKFLENETEFDEFKISDLNGFDFNESAHDSQKMQQVVARHIHNCLKFIMTMMIKGFPVAKEIRPLEVLNIIRRGTSIHHCVSTDKVNSIADFQFSLLLNNIQIQLLQLLRVTIIWMQANSLPFSFIISKVLVDCLKKVESCDCFLTNWLYKETVYKVLHQWIQISKCSLHPHFQNQLISCILIGITPVKSQLSLKIISATDKNKSKKAQHKAVTERIIAGRLENGSLHKTEAEKIGDEKICSMALDTLKHLLTSSNLKIKSELLKDVYSSVLGTLNEINTSNLSHPYTNPECQAKLYQVLVSFYEQDTLDILPPLQLTLDILNKGANSYNRHISSVCEKGLSVLEKLCQPVCPSLYSPDMFPARQGDDQKEKVFSEEVVEMVTQSAEVEQEESLNVLNGGIVRPETSMEVCETEEQETSLNKSVNILDVCVVRPPTEKEDEVAEGSEVLQAVVDGPDEIDESKTEEHRVPSQELTLNTEINILKDEVLNYSTIELDNTIAHHEVKLNEVNIELEESDDENVLTIEETEKEDENYGEPPLKKCKGEETKSEEITIEEQSAEQVDTGISEDIEKGEELQEDSFVDEVKDY</sequence>